<evidence type="ECO:0000313" key="1">
    <source>
        <dbReference type="EMBL" id="CAB4180441.1"/>
    </source>
</evidence>
<protein>
    <submittedName>
        <fullName evidence="1">Uncharacterized protein</fullName>
    </submittedName>
</protein>
<proteinExistence type="predicted"/>
<dbReference type="EMBL" id="LR796986">
    <property type="protein sequence ID" value="CAB4180441.1"/>
    <property type="molecule type" value="Genomic_DNA"/>
</dbReference>
<reference evidence="1" key="1">
    <citation type="submission" date="2020-05" db="EMBL/GenBank/DDBJ databases">
        <authorList>
            <person name="Chiriac C."/>
            <person name="Salcher M."/>
            <person name="Ghai R."/>
            <person name="Kavagutti S V."/>
        </authorList>
    </citation>
    <scope>NUCLEOTIDE SEQUENCE</scope>
</reference>
<name>A0A6J5QG11_9CAUD</name>
<gene>
    <name evidence="1" type="ORF">UFOVP1049_32</name>
</gene>
<organism evidence="1">
    <name type="scientific">uncultured Caudovirales phage</name>
    <dbReference type="NCBI Taxonomy" id="2100421"/>
    <lineage>
        <taxon>Viruses</taxon>
        <taxon>Duplodnaviria</taxon>
        <taxon>Heunggongvirae</taxon>
        <taxon>Uroviricota</taxon>
        <taxon>Caudoviricetes</taxon>
        <taxon>Peduoviridae</taxon>
        <taxon>Maltschvirus</taxon>
        <taxon>Maltschvirus maltsch</taxon>
    </lineage>
</organism>
<accession>A0A6J5QG11</accession>
<sequence>MKFIKVTGEIDGIKKTLYINPAYITDINGYVYLGKSFISIGFQCAHGGTGAGGSRITLEGQEMDKFMKEVTLCNQ</sequence>